<evidence type="ECO:0000256" key="8">
    <source>
        <dbReference type="SAM" id="Phobius"/>
    </source>
</evidence>
<evidence type="ECO:0000256" key="2">
    <source>
        <dbReference type="ARBA" id="ARBA00022692"/>
    </source>
</evidence>
<sequence>MVITSLPFIQQGMIRYGITVYFALGIIGNIFNCIIFTQITYRRTPSSIYFLSLSIFSATYLIWLVFPIFYSLNHPDLQSQSLFYCKVRMYVGHCLGQCIRYTIVFACIDRYIITQRSFQIRSLSSIQMAVKVIFTMGLLSLIIGLHIPILMSIRDRVCVMFDSYKLICAT</sequence>
<proteinExistence type="predicted"/>
<accession>A0A820ILP0</accession>
<dbReference type="SUPFAM" id="SSF81321">
    <property type="entry name" value="Family A G protein-coupled receptor-like"/>
    <property type="match status" value="1"/>
</dbReference>
<evidence type="ECO:0000313" key="11">
    <source>
        <dbReference type="Proteomes" id="UP000663868"/>
    </source>
</evidence>
<dbReference type="GO" id="GO:0005886">
    <property type="term" value="C:plasma membrane"/>
    <property type="evidence" value="ECO:0007669"/>
    <property type="project" value="TreeGrafter"/>
</dbReference>
<keyword evidence="7" id="KW-0807">Transducer</keyword>
<keyword evidence="6" id="KW-0675">Receptor</keyword>
<keyword evidence="2 8" id="KW-0812">Transmembrane</keyword>
<evidence type="ECO:0000256" key="5">
    <source>
        <dbReference type="ARBA" id="ARBA00023136"/>
    </source>
</evidence>
<dbReference type="InterPro" id="IPR017452">
    <property type="entry name" value="GPCR_Rhodpsn_7TM"/>
</dbReference>
<feature type="transmembrane region" description="Helical" evidence="8">
    <location>
        <begin position="90"/>
        <end position="108"/>
    </location>
</feature>
<evidence type="ECO:0000259" key="9">
    <source>
        <dbReference type="PROSITE" id="PS50262"/>
    </source>
</evidence>
<organism evidence="10 11">
    <name type="scientific">Adineta steineri</name>
    <dbReference type="NCBI Taxonomy" id="433720"/>
    <lineage>
        <taxon>Eukaryota</taxon>
        <taxon>Metazoa</taxon>
        <taxon>Spiralia</taxon>
        <taxon>Gnathifera</taxon>
        <taxon>Rotifera</taxon>
        <taxon>Eurotatoria</taxon>
        <taxon>Bdelloidea</taxon>
        <taxon>Adinetida</taxon>
        <taxon>Adinetidae</taxon>
        <taxon>Adineta</taxon>
    </lineage>
</organism>
<gene>
    <name evidence="10" type="ORF">KXQ929_LOCUS46098</name>
</gene>
<dbReference type="Gene3D" id="1.20.1070.10">
    <property type="entry name" value="Rhodopsin 7-helix transmembrane proteins"/>
    <property type="match status" value="1"/>
</dbReference>
<evidence type="ECO:0000256" key="3">
    <source>
        <dbReference type="ARBA" id="ARBA00022989"/>
    </source>
</evidence>
<feature type="non-terminal residue" evidence="10">
    <location>
        <position position="170"/>
    </location>
</feature>
<evidence type="ECO:0000313" key="10">
    <source>
        <dbReference type="EMBL" id="CAF4311426.1"/>
    </source>
</evidence>
<protein>
    <recommendedName>
        <fullName evidence="9">G-protein coupled receptors family 1 profile domain-containing protein</fullName>
    </recommendedName>
</protein>
<feature type="domain" description="G-protein coupled receptors family 1 profile" evidence="9">
    <location>
        <begin position="28"/>
        <end position="170"/>
    </location>
</feature>
<dbReference type="Proteomes" id="UP000663868">
    <property type="component" value="Unassembled WGS sequence"/>
</dbReference>
<keyword evidence="5 8" id="KW-0472">Membrane</keyword>
<comment type="caution">
    <text evidence="10">The sequence shown here is derived from an EMBL/GenBank/DDBJ whole genome shotgun (WGS) entry which is preliminary data.</text>
</comment>
<keyword evidence="3 8" id="KW-1133">Transmembrane helix</keyword>
<dbReference type="PANTHER" id="PTHR24243">
    <property type="entry name" value="G-PROTEIN COUPLED RECEPTOR"/>
    <property type="match status" value="1"/>
</dbReference>
<dbReference type="AlphaFoldDB" id="A0A820ILP0"/>
<evidence type="ECO:0000256" key="7">
    <source>
        <dbReference type="ARBA" id="ARBA00023224"/>
    </source>
</evidence>
<name>A0A820ILP0_9BILA</name>
<feature type="transmembrane region" description="Helical" evidence="8">
    <location>
        <begin position="129"/>
        <end position="151"/>
    </location>
</feature>
<dbReference type="GO" id="GO:0004930">
    <property type="term" value="F:G protein-coupled receptor activity"/>
    <property type="evidence" value="ECO:0007669"/>
    <property type="project" value="UniProtKB-KW"/>
</dbReference>
<evidence type="ECO:0000256" key="6">
    <source>
        <dbReference type="ARBA" id="ARBA00023170"/>
    </source>
</evidence>
<dbReference type="PANTHER" id="PTHR24243:SF230">
    <property type="entry name" value="G-PROTEIN COUPLED RECEPTORS FAMILY 1 PROFILE DOMAIN-CONTAINING PROTEIN"/>
    <property type="match status" value="1"/>
</dbReference>
<keyword evidence="4" id="KW-0297">G-protein coupled receptor</keyword>
<reference evidence="10" key="1">
    <citation type="submission" date="2021-02" db="EMBL/GenBank/DDBJ databases">
        <authorList>
            <person name="Nowell W R."/>
        </authorList>
    </citation>
    <scope>NUCLEOTIDE SEQUENCE</scope>
</reference>
<evidence type="ECO:0000256" key="4">
    <source>
        <dbReference type="ARBA" id="ARBA00023040"/>
    </source>
</evidence>
<dbReference type="PROSITE" id="PS50262">
    <property type="entry name" value="G_PROTEIN_RECEP_F1_2"/>
    <property type="match status" value="1"/>
</dbReference>
<feature type="transmembrane region" description="Helical" evidence="8">
    <location>
        <begin position="48"/>
        <end position="70"/>
    </location>
</feature>
<evidence type="ECO:0000256" key="1">
    <source>
        <dbReference type="ARBA" id="ARBA00004141"/>
    </source>
</evidence>
<comment type="subcellular location">
    <subcellularLocation>
        <location evidence="1">Membrane</location>
        <topology evidence="1">Multi-pass membrane protein</topology>
    </subcellularLocation>
</comment>
<dbReference type="EMBL" id="CAJOBB010014983">
    <property type="protein sequence ID" value="CAF4311426.1"/>
    <property type="molecule type" value="Genomic_DNA"/>
</dbReference>
<feature type="transmembrane region" description="Helical" evidence="8">
    <location>
        <begin position="14"/>
        <end position="36"/>
    </location>
</feature>